<dbReference type="AlphaFoldDB" id="A0A9X0D234"/>
<dbReference type="OrthoDB" id="10374201at2759"/>
<gene>
    <name evidence="1" type="ORF">OS493_022470</name>
</gene>
<accession>A0A9X0D234</accession>
<sequence>MPIDQLDSTLFQPSDANLRYYPSFQQLMSELSTSDNVPTTTGLNEDYHLIPGDIVAVNPGTEDGIPSGDKWWLLQVSRGLPTSKTSNGCHVSGFWLEMLPSPQQPDHSCALRLQRGNIRIYYGSIIKTCGKPTVIPVEQLNTGWEHGSVVYKLSDDYVRHLDKVSEEFRMTFVFQMKVQVVRRVKMKM</sequence>
<keyword evidence="2" id="KW-1185">Reference proteome</keyword>
<evidence type="ECO:0000313" key="2">
    <source>
        <dbReference type="Proteomes" id="UP001163046"/>
    </source>
</evidence>
<protein>
    <submittedName>
        <fullName evidence="1">Uncharacterized protein</fullName>
    </submittedName>
</protein>
<organism evidence="1 2">
    <name type="scientific">Desmophyllum pertusum</name>
    <dbReference type="NCBI Taxonomy" id="174260"/>
    <lineage>
        <taxon>Eukaryota</taxon>
        <taxon>Metazoa</taxon>
        <taxon>Cnidaria</taxon>
        <taxon>Anthozoa</taxon>
        <taxon>Hexacorallia</taxon>
        <taxon>Scleractinia</taxon>
        <taxon>Caryophylliina</taxon>
        <taxon>Caryophylliidae</taxon>
        <taxon>Desmophyllum</taxon>
    </lineage>
</organism>
<dbReference type="Proteomes" id="UP001163046">
    <property type="component" value="Unassembled WGS sequence"/>
</dbReference>
<dbReference type="EMBL" id="MU825888">
    <property type="protein sequence ID" value="KAJ7384357.1"/>
    <property type="molecule type" value="Genomic_DNA"/>
</dbReference>
<evidence type="ECO:0000313" key="1">
    <source>
        <dbReference type="EMBL" id="KAJ7384357.1"/>
    </source>
</evidence>
<proteinExistence type="predicted"/>
<comment type="caution">
    <text evidence="1">The sequence shown here is derived from an EMBL/GenBank/DDBJ whole genome shotgun (WGS) entry which is preliminary data.</text>
</comment>
<reference evidence="1" key="1">
    <citation type="submission" date="2023-01" db="EMBL/GenBank/DDBJ databases">
        <title>Genome assembly of the deep-sea coral Lophelia pertusa.</title>
        <authorList>
            <person name="Herrera S."/>
            <person name="Cordes E."/>
        </authorList>
    </citation>
    <scope>NUCLEOTIDE SEQUENCE</scope>
    <source>
        <strain evidence="1">USNM1676648</strain>
        <tissue evidence="1">Polyp</tissue>
    </source>
</reference>
<name>A0A9X0D234_9CNID</name>